<dbReference type="EMBL" id="JAPCID010000098">
    <property type="protein sequence ID" value="MDA0142525.1"/>
    <property type="molecule type" value="Genomic_DNA"/>
</dbReference>
<keyword evidence="1" id="KW-0808">Transferase</keyword>
<dbReference type="GO" id="GO:0008168">
    <property type="term" value="F:methyltransferase activity"/>
    <property type="evidence" value="ECO:0007669"/>
    <property type="project" value="UniProtKB-KW"/>
</dbReference>
<accession>A0ABT4RWA8</accession>
<name>A0ABT4RWA8_9ACTN</name>
<organism evidence="1 2">
    <name type="scientific">Solirubrobacter deserti</name>
    <dbReference type="NCBI Taxonomy" id="2282478"/>
    <lineage>
        <taxon>Bacteria</taxon>
        <taxon>Bacillati</taxon>
        <taxon>Actinomycetota</taxon>
        <taxon>Thermoleophilia</taxon>
        <taxon>Solirubrobacterales</taxon>
        <taxon>Solirubrobacteraceae</taxon>
        <taxon>Solirubrobacter</taxon>
    </lineage>
</organism>
<evidence type="ECO:0000313" key="2">
    <source>
        <dbReference type="Proteomes" id="UP001147700"/>
    </source>
</evidence>
<comment type="caution">
    <text evidence="1">The sequence shown here is derived from an EMBL/GenBank/DDBJ whole genome shotgun (WGS) entry which is preliminary data.</text>
</comment>
<dbReference type="SUPFAM" id="SSF53335">
    <property type="entry name" value="S-adenosyl-L-methionine-dependent methyltransferases"/>
    <property type="match status" value="1"/>
</dbReference>
<keyword evidence="1" id="KW-0489">Methyltransferase</keyword>
<dbReference type="Gene3D" id="3.40.50.150">
    <property type="entry name" value="Vaccinia Virus protein VP39"/>
    <property type="match status" value="1"/>
</dbReference>
<reference evidence="1" key="1">
    <citation type="submission" date="2022-10" db="EMBL/GenBank/DDBJ databases">
        <title>The WGS of Solirubrobacter sp. CPCC 204708.</title>
        <authorList>
            <person name="Jiang Z."/>
        </authorList>
    </citation>
    <scope>NUCLEOTIDE SEQUENCE</scope>
    <source>
        <strain evidence="1">CPCC 204708</strain>
    </source>
</reference>
<dbReference type="InterPro" id="IPR029063">
    <property type="entry name" value="SAM-dependent_MTases_sf"/>
</dbReference>
<gene>
    <name evidence="1" type="ORF">OJ962_33885</name>
</gene>
<evidence type="ECO:0000313" key="1">
    <source>
        <dbReference type="EMBL" id="MDA0142525.1"/>
    </source>
</evidence>
<protein>
    <submittedName>
        <fullName evidence="1">Class I SAM-dependent methyltransferase</fullName>
    </submittedName>
</protein>
<dbReference type="Proteomes" id="UP001147700">
    <property type="component" value="Unassembled WGS sequence"/>
</dbReference>
<proteinExistence type="predicted"/>
<sequence length="228" mass="24696">MIEGWLTEGQAARLEAAAARSRPSGAVVEIGSFRGKSAVVLARAARSLIAIDPHAGSDRGPQEIGADAARGDADFEAFHANLESAGVADRVRHVRKFSSEAHADVTGPLSLLYVDGAHRFGPARSDLHDWGVRVAPGGVMLVHDSFSSIGVTLALLVECFWSPRWRYVGRTGSLAEFERVVDGPRDVGAWLRELPWFARNVVIKVLVVAGQRRWAERIGLDPAAPWPY</sequence>
<dbReference type="GO" id="GO:0032259">
    <property type="term" value="P:methylation"/>
    <property type="evidence" value="ECO:0007669"/>
    <property type="project" value="UniProtKB-KW"/>
</dbReference>
<dbReference type="Pfam" id="PF13578">
    <property type="entry name" value="Methyltransf_24"/>
    <property type="match status" value="1"/>
</dbReference>
<keyword evidence="2" id="KW-1185">Reference proteome</keyword>
<dbReference type="RefSeq" id="WP_202954007.1">
    <property type="nucleotide sequence ID" value="NZ_JAPCID010000098.1"/>
</dbReference>